<dbReference type="KEGG" id="rmar:GBA65_19740"/>
<protein>
    <submittedName>
        <fullName evidence="1">DUF2795 domain-containing protein</fullName>
    </submittedName>
</protein>
<proteinExistence type="predicted"/>
<name>A0A6G8Q1N3_9ACTN</name>
<keyword evidence="2" id="KW-1185">Reference proteome</keyword>
<accession>A0A6G8Q1N3</accession>
<evidence type="ECO:0000313" key="1">
    <source>
        <dbReference type="EMBL" id="QIN80376.1"/>
    </source>
</evidence>
<sequence>MAQVNPIQAQKFLSGVNYPASKDEIVQTAEQQGADDDILSVLRQIPDRQYDGPNAVSHEISEAQ</sequence>
<dbReference type="AlphaFoldDB" id="A0A6G8Q1N3"/>
<dbReference type="EMBL" id="CP045121">
    <property type="protein sequence ID" value="QIN80376.1"/>
    <property type="molecule type" value="Genomic_DNA"/>
</dbReference>
<gene>
    <name evidence="1" type="ORF">GBA65_19740</name>
</gene>
<evidence type="ECO:0000313" key="2">
    <source>
        <dbReference type="Proteomes" id="UP000502706"/>
    </source>
</evidence>
<dbReference type="Pfam" id="PF11387">
    <property type="entry name" value="DUF2795"/>
    <property type="match status" value="1"/>
</dbReference>
<dbReference type="Proteomes" id="UP000502706">
    <property type="component" value="Chromosome"/>
</dbReference>
<dbReference type="RefSeq" id="WP_166398048.1">
    <property type="nucleotide sequence ID" value="NZ_CP045121.1"/>
</dbReference>
<reference evidence="1 2" key="1">
    <citation type="submission" date="2019-10" db="EMBL/GenBank/DDBJ databases">
        <title>Rubrobacter sp nov SCSIO 52915 isolated from a deep-sea sediment in the South China Sea.</title>
        <authorList>
            <person name="Chen R.W."/>
        </authorList>
    </citation>
    <scope>NUCLEOTIDE SEQUENCE [LARGE SCALE GENOMIC DNA]</scope>
    <source>
        <strain evidence="1 2">SCSIO 52915</strain>
    </source>
</reference>
<dbReference type="InterPro" id="IPR021527">
    <property type="entry name" value="DUF2795"/>
</dbReference>
<organism evidence="1 2">
    <name type="scientific">Rubrobacter marinus</name>
    <dbReference type="NCBI Taxonomy" id="2653852"/>
    <lineage>
        <taxon>Bacteria</taxon>
        <taxon>Bacillati</taxon>
        <taxon>Actinomycetota</taxon>
        <taxon>Rubrobacteria</taxon>
        <taxon>Rubrobacterales</taxon>
        <taxon>Rubrobacteraceae</taxon>
        <taxon>Rubrobacter</taxon>
    </lineage>
</organism>